<dbReference type="InterPro" id="IPR028098">
    <property type="entry name" value="Glyco_trans_4-like_N"/>
</dbReference>
<dbReference type="SUPFAM" id="SSF53756">
    <property type="entry name" value="UDP-Glycosyltransferase/glycogen phosphorylase"/>
    <property type="match status" value="1"/>
</dbReference>
<dbReference type="CDD" id="cd03801">
    <property type="entry name" value="GT4_PimA-like"/>
    <property type="match status" value="1"/>
</dbReference>
<dbReference type="Proteomes" id="UP000426444">
    <property type="component" value="Chromosome"/>
</dbReference>
<dbReference type="OrthoDB" id="3199616at2"/>
<dbReference type="KEGG" id="salq:SYNTR_1896"/>
<protein>
    <submittedName>
        <fullName evidence="3">Glycosyltransferase</fullName>
    </submittedName>
</protein>
<evidence type="ECO:0000259" key="1">
    <source>
        <dbReference type="Pfam" id="PF00534"/>
    </source>
</evidence>
<evidence type="ECO:0000313" key="3">
    <source>
        <dbReference type="EMBL" id="QGU00490.1"/>
    </source>
</evidence>
<gene>
    <name evidence="3" type="ORF">SYNTR_1896</name>
</gene>
<accession>A0A6I6DKM0</accession>
<dbReference type="AlphaFoldDB" id="A0A6I6DKM0"/>
<dbReference type="RefSeq" id="WP_156204266.1">
    <property type="nucleotide sequence ID" value="NZ_CP046457.1"/>
</dbReference>
<dbReference type="Gene3D" id="3.40.50.2000">
    <property type="entry name" value="Glycogen Phosphorylase B"/>
    <property type="match status" value="2"/>
</dbReference>
<sequence length="371" mass="41560">MNKTKVLHLIGGGEIGGAEELVLTIMKLLDKEKYDPHLICLCHGPFVELAKKEGLKASTIPMKHKLDLSTINPIKEYLVKNKIDIVHTHGVRANLVARIAAHKEGLPVATTFHSALRYDYNNKITSIFAKRLTMLTNKHTNKFIAISNSIKDEIMAMNVPANKIKVIHSGLDTAKFTSNTPKEKVQKELEINPQNKTITMVARLHPVKGHEYFIRAAKEVIEKNINAQFLIIGEGELRSELEQLINKLNLDKNIIMPGYYSKIEDIYRISDIICVPSVMEGLGLVVLEAMYFKTPVIASNVGGIPEIIEDGKDGILTPPQDYKALADAIIKLCQNEKLSQTIAQNATQKINNFTVQNMTREVEIIYDELTE</sequence>
<dbReference type="EMBL" id="CP046457">
    <property type="protein sequence ID" value="QGU00490.1"/>
    <property type="molecule type" value="Genomic_DNA"/>
</dbReference>
<dbReference type="PANTHER" id="PTHR12526:SF630">
    <property type="entry name" value="GLYCOSYLTRANSFERASE"/>
    <property type="match status" value="1"/>
</dbReference>
<feature type="domain" description="Glycosyltransferase subfamily 4-like N-terminal" evidence="2">
    <location>
        <begin position="15"/>
        <end position="174"/>
    </location>
</feature>
<proteinExistence type="predicted"/>
<dbReference type="InterPro" id="IPR001296">
    <property type="entry name" value="Glyco_trans_1"/>
</dbReference>
<dbReference type="GO" id="GO:0016757">
    <property type="term" value="F:glycosyltransferase activity"/>
    <property type="evidence" value="ECO:0007669"/>
    <property type="project" value="InterPro"/>
</dbReference>
<dbReference type="PANTHER" id="PTHR12526">
    <property type="entry name" value="GLYCOSYLTRANSFERASE"/>
    <property type="match status" value="1"/>
</dbReference>
<name>A0A6I6DKM0_9FIRM</name>
<reference evidence="4" key="1">
    <citation type="journal article" date="2019" name="Microbiology">
        <title>Complete Genome Sequence of an Uncultured Bacterium of the Candidate Phylum Bipolaricaulota.</title>
        <authorList>
            <person name="Kadnikov V.V."/>
            <person name="Mardanov A.V."/>
            <person name="Beletsky A.V."/>
            <person name="Frank Y.A."/>
            <person name="Karnachuk O.V."/>
            <person name="Ravin N.V."/>
        </authorList>
    </citation>
    <scope>NUCLEOTIDE SEQUENCE [LARGE SCALE GENOMIC DNA]</scope>
</reference>
<evidence type="ECO:0000313" key="4">
    <source>
        <dbReference type="Proteomes" id="UP000426444"/>
    </source>
</evidence>
<feature type="domain" description="Glycosyl transferase family 1" evidence="1">
    <location>
        <begin position="182"/>
        <end position="348"/>
    </location>
</feature>
<dbReference type="Pfam" id="PF00534">
    <property type="entry name" value="Glycos_transf_1"/>
    <property type="match status" value="1"/>
</dbReference>
<keyword evidence="3" id="KW-0808">Transferase</keyword>
<organism evidence="3 4">
    <name type="scientific">Candidatus Syntrophocurvum alkaliphilum</name>
    <dbReference type="NCBI Taxonomy" id="2293317"/>
    <lineage>
        <taxon>Bacteria</taxon>
        <taxon>Bacillati</taxon>
        <taxon>Bacillota</taxon>
        <taxon>Clostridia</taxon>
        <taxon>Eubacteriales</taxon>
        <taxon>Syntrophomonadaceae</taxon>
        <taxon>Candidatus Syntrophocurvum</taxon>
    </lineage>
</organism>
<dbReference type="Pfam" id="PF13439">
    <property type="entry name" value="Glyco_transf_4"/>
    <property type="match status" value="1"/>
</dbReference>
<evidence type="ECO:0000259" key="2">
    <source>
        <dbReference type="Pfam" id="PF13439"/>
    </source>
</evidence>
<keyword evidence="4" id="KW-1185">Reference proteome</keyword>